<dbReference type="InParanoid" id="H3B6I8"/>
<reference evidence="8" key="1">
    <citation type="submission" date="2011-08" db="EMBL/GenBank/DDBJ databases">
        <title>The draft genome of Latimeria chalumnae.</title>
        <authorList>
            <person name="Di Palma F."/>
            <person name="Alfoldi J."/>
            <person name="Johnson J."/>
            <person name="Berlin A."/>
            <person name="Gnerre S."/>
            <person name="Jaffe D."/>
            <person name="MacCallum I."/>
            <person name="Young S."/>
            <person name="Walker B.J."/>
            <person name="Lander E."/>
            <person name="Lindblad-Toh K."/>
        </authorList>
    </citation>
    <scope>NUCLEOTIDE SEQUENCE [LARGE SCALE GENOMIC DNA]</scope>
    <source>
        <strain evidence="8">Wild caught</strain>
    </source>
</reference>
<protein>
    <recommendedName>
        <fullName evidence="2">NAD(+) kinase</fullName>
        <ecNumber evidence="2">2.7.1.23</ecNumber>
    </recommendedName>
</protein>
<dbReference type="InterPro" id="IPR002504">
    <property type="entry name" value="NADK"/>
</dbReference>
<dbReference type="InterPro" id="IPR017437">
    <property type="entry name" value="ATP-NAD_kinase_PpnK-typ_C"/>
</dbReference>
<proteinExistence type="inferred from homology"/>
<evidence type="ECO:0000313" key="7">
    <source>
        <dbReference type="Ensembl" id="ENSLACP00000017509.1"/>
    </source>
</evidence>
<keyword evidence="6" id="KW-0520">NAD</keyword>
<dbReference type="GO" id="GO:0019674">
    <property type="term" value="P:NAD+ metabolic process"/>
    <property type="evidence" value="ECO:0007669"/>
    <property type="project" value="InterPro"/>
</dbReference>
<organism evidence="7 8">
    <name type="scientific">Latimeria chalumnae</name>
    <name type="common">Coelacanth</name>
    <dbReference type="NCBI Taxonomy" id="7897"/>
    <lineage>
        <taxon>Eukaryota</taxon>
        <taxon>Metazoa</taxon>
        <taxon>Chordata</taxon>
        <taxon>Craniata</taxon>
        <taxon>Vertebrata</taxon>
        <taxon>Euteleostomi</taxon>
        <taxon>Coelacanthiformes</taxon>
        <taxon>Coelacanthidae</taxon>
        <taxon>Latimeria</taxon>
    </lineage>
</organism>
<evidence type="ECO:0000256" key="5">
    <source>
        <dbReference type="ARBA" id="ARBA00022857"/>
    </source>
</evidence>
<dbReference type="GO" id="GO:0006741">
    <property type="term" value="P:NADP+ biosynthetic process"/>
    <property type="evidence" value="ECO:0007669"/>
    <property type="project" value="InterPro"/>
</dbReference>
<dbReference type="EMBL" id="AFYH01041929">
    <property type="status" value="NOT_ANNOTATED_CDS"/>
    <property type="molecule type" value="Genomic_DNA"/>
</dbReference>
<evidence type="ECO:0000256" key="2">
    <source>
        <dbReference type="ARBA" id="ARBA00012120"/>
    </source>
</evidence>
<name>H3B6I8_LATCH</name>
<dbReference type="EC" id="2.7.1.23" evidence="2"/>
<dbReference type="EMBL" id="AFYH01041926">
    <property type="status" value="NOT_ANNOTATED_CDS"/>
    <property type="molecule type" value="Genomic_DNA"/>
</dbReference>
<dbReference type="Bgee" id="ENSLACG00000015420">
    <property type="expression patterns" value="Expressed in mesonephros and 6 other cell types or tissues"/>
</dbReference>
<keyword evidence="3" id="KW-0808">Transferase</keyword>
<comment type="similarity">
    <text evidence="1">Belongs to the NAD kinase family.</text>
</comment>
<keyword evidence="8" id="KW-1185">Reference proteome</keyword>
<dbReference type="SUPFAM" id="SSF111331">
    <property type="entry name" value="NAD kinase/diacylglycerol kinase-like"/>
    <property type="match status" value="1"/>
</dbReference>
<dbReference type="HOGENOM" id="CLU_008831_10_3_1"/>
<dbReference type="AlphaFoldDB" id="H3B6I8"/>
<evidence type="ECO:0000256" key="3">
    <source>
        <dbReference type="ARBA" id="ARBA00022679"/>
    </source>
</evidence>
<dbReference type="eggNOG" id="KOG2178">
    <property type="taxonomic scope" value="Eukaryota"/>
</dbReference>
<evidence type="ECO:0000256" key="4">
    <source>
        <dbReference type="ARBA" id="ARBA00022777"/>
    </source>
</evidence>
<dbReference type="GeneTree" id="ENSGT00940000165431"/>
<dbReference type="EMBL" id="AFYH01041930">
    <property type="status" value="NOT_ANNOTATED_CDS"/>
    <property type="molecule type" value="Genomic_DNA"/>
</dbReference>
<dbReference type="EMBL" id="AFYH01041931">
    <property type="status" value="NOT_ANNOTATED_CDS"/>
    <property type="molecule type" value="Genomic_DNA"/>
</dbReference>
<evidence type="ECO:0000256" key="6">
    <source>
        <dbReference type="ARBA" id="ARBA00023027"/>
    </source>
</evidence>
<keyword evidence="4" id="KW-0418">Kinase</keyword>
<gene>
    <name evidence="7" type="primary">NADKB</name>
</gene>
<dbReference type="EMBL" id="AFYH01041927">
    <property type="status" value="NOT_ANNOTATED_CDS"/>
    <property type="molecule type" value="Genomic_DNA"/>
</dbReference>
<dbReference type="InterPro" id="IPR017438">
    <property type="entry name" value="ATP-NAD_kinase_N"/>
</dbReference>
<dbReference type="EMBL" id="AFYH01041925">
    <property type="status" value="NOT_ANNOTATED_CDS"/>
    <property type="molecule type" value="Genomic_DNA"/>
</dbReference>
<sequence>RWKGCKRKRFLHGPNPSTYFGPKACISSNPSSVIHMQDPATQMLTWNKPPVSVLVLKKISGQSVLEPFKQLCRFLIEEKRLTVYVEKKVAEDTALAKDESFDTIRSKIFTFREGQDDISNCIDLIICLGGDGTLLYASSLFQRSVPPVMAFHLGTLGFLTPFRFEFYKTEVTKAMEGNAAIMLRSRLKVKVVKEREDSQRPENRYKVEDNGLVPQSFTDSETGRVTFQVQVLNEVVIDRGPSSYLSNIDLYLDGRRITSVQGDGNTDTVLHETPYTQYTSLFSFYLAFPLIIKVDLYLHYVCFLQGVDIKIMLSPNARNTVWISFDGRKRQEIKHGDRINITTSCYPVPSICCHDLVHDWFESLGECLQWNSRKSQGGFGEISFTDVEGCIPTTVSSVCK</sequence>
<dbReference type="STRING" id="7897.ENSLACP00000017509"/>
<accession>H3B6I8</accession>
<keyword evidence="5" id="KW-0521">NADP</keyword>
<reference evidence="7" key="3">
    <citation type="submission" date="2025-09" db="UniProtKB">
        <authorList>
            <consortium name="Ensembl"/>
        </authorList>
    </citation>
    <scope>IDENTIFICATION</scope>
</reference>
<dbReference type="Proteomes" id="UP000008672">
    <property type="component" value="Unassembled WGS sequence"/>
</dbReference>
<dbReference type="Pfam" id="PF01513">
    <property type="entry name" value="NAD_kinase"/>
    <property type="match status" value="1"/>
</dbReference>
<dbReference type="OMA" id="QYLCNID"/>
<dbReference type="Ensembl" id="ENSLACT00000017638.1">
    <property type="protein sequence ID" value="ENSLACP00000017509.1"/>
    <property type="gene ID" value="ENSLACG00000015420.1"/>
</dbReference>
<evidence type="ECO:0000313" key="8">
    <source>
        <dbReference type="Proteomes" id="UP000008672"/>
    </source>
</evidence>
<dbReference type="GO" id="GO:0003951">
    <property type="term" value="F:NAD+ kinase activity"/>
    <property type="evidence" value="ECO:0007669"/>
    <property type="project" value="UniProtKB-EC"/>
</dbReference>
<dbReference type="PANTHER" id="PTHR20275">
    <property type="entry name" value="NAD KINASE"/>
    <property type="match status" value="1"/>
</dbReference>
<dbReference type="Gene3D" id="3.40.50.10330">
    <property type="entry name" value="Probable inorganic polyphosphate/atp-NAD kinase, domain 1"/>
    <property type="match status" value="1"/>
</dbReference>
<evidence type="ECO:0000256" key="1">
    <source>
        <dbReference type="ARBA" id="ARBA00010995"/>
    </source>
</evidence>
<dbReference type="PANTHER" id="PTHR20275:SF29">
    <property type="entry name" value="NAD(+) KINASE"/>
    <property type="match status" value="1"/>
</dbReference>
<reference evidence="7" key="2">
    <citation type="submission" date="2025-08" db="UniProtKB">
        <authorList>
            <consortium name="Ensembl"/>
        </authorList>
    </citation>
    <scope>IDENTIFICATION</scope>
</reference>
<dbReference type="InterPro" id="IPR016064">
    <property type="entry name" value="NAD/diacylglycerol_kinase_sf"/>
</dbReference>
<dbReference type="EMBL" id="AFYH01041928">
    <property type="status" value="NOT_ANNOTATED_CDS"/>
    <property type="molecule type" value="Genomic_DNA"/>
</dbReference>
<dbReference type="Gene3D" id="2.60.200.30">
    <property type="entry name" value="Probable inorganic polyphosphate/atp-NAD kinase, domain 2"/>
    <property type="match status" value="2"/>
</dbReference>